<keyword evidence="4" id="KW-1185">Reference proteome</keyword>
<reference evidence="3 4" key="1">
    <citation type="submission" date="2021-08" db="EMBL/GenBank/DDBJ databases">
        <title>The genome sequence of Chitinophaga sp. B61.</title>
        <authorList>
            <person name="Zhang X."/>
        </authorList>
    </citation>
    <scope>NUCLEOTIDE SEQUENCE [LARGE SCALE GENOMIC DNA]</scope>
    <source>
        <strain evidence="3 4">B61</strain>
    </source>
</reference>
<keyword evidence="1" id="KW-0378">Hydrolase</keyword>
<dbReference type="SUPFAM" id="SSF53474">
    <property type="entry name" value="alpha/beta-Hydrolases"/>
    <property type="match status" value="1"/>
</dbReference>
<dbReference type="SUPFAM" id="SSF82171">
    <property type="entry name" value="DPP6 N-terminal domain-like"/>
    <property type="match status" value="1"/>
</dbReference>
<proteinExistence type="predicted"/>
<name>A0ABS7GD21_9BACT</name>
<dbReference type="InterPro" id="IPR029058">
    <property type="entry name" value="AB_hydrolase_fold"/>
</dbReference>
<evidence type="ECO:0000313" key="3">
    <source>
        <dbReference type="EMBL" id="MBW8685572.1"/>
    </source>
</evidence>
<dbReference type="RefSeq" id="WP_220250902.1">
    <property type="nucleotide sequence ID" value="NZ_JAICCF010000003.1"/>
</dbReference>
<evidence type="ECO:0000256" key="1">
    <source>
        <dbReference type="ARBA" id="ARBA00022801"/>
    </source>
</evidence>
<dbReference type="PANTHER" id="PTHR42776:SF27">
    <property type="entry name" value="DIPEPTIDYL PEPTIDASE FAMILY MEMBER 6"/>
    <property type="match status" value="1"/>
</dbReference>
<comment type="caution">
    <text evidence="3">The sequence shown here is derived from an EMBL/GenBank/DDBJ whole genome shotgun (WGS) entry which is preliminary data.</text>
</comment>
<accession>A0ABS7GD21</accession>
<dbReference type="Proteomes" id="UP000812961">
    <property type="component" value="Unassembled WGS sequence"/>
</dbReference>
<sequence>MSSDVSRDGKYLMYKVESEAAGEMFIIQSLINNYTRKFGNASKALFTQDSKHAVVLMGIDSLVIVTLGSSEIKYHPNVASFEMSNTENGQWLAYLRKDSSSELVLTDGNFSEIFKFANVLDYEFDASNNFLILRDSSGLSLFNLNSLDRKYIYTGKRIYDWTVDAKGQQIAFFVSSVNDEVEIYYYHYSMDSSRPLANGRSQGIFDSYKIGMYLLKFSPDGKNLFFNIEKSNQSNQEYSRIWSYTDKFINVDESEVLGIRCVSNIKNPKVLHLTDGSTTIMDMNNDSLLLAYSNVNLDEYNWNRDTFSLQLVSANTGNHTQIYQMPKCFVPGFPSFGTSPSGKYVVWFDEMDKKYYSYQVSSGIKREISSLIKHALYLKESDIPVRKNVYGVGGWLSNDTILIYDEYDIWKINLAGSPHPICLTKGVGRKEKVIFRAINSSLDRVITDHLLITAFNGENKQNGIVRVDCTNQFLYDKRCMGDFVYGNNKSDNGWATHVENDIPQRVGNSDFYIVKRMATSQSPNLFLTKDFITYKQLSNIKPELLYNWMKSQLVEWDLPNGKRAKGILYKPEDFDANRKYPIIFNYYEKRSDELNVYRKPFLTASEINIPWYVSNGYLVFIPDIHYETGNNADAISKSINAAVNKLAKLEGIDFNRMGAQGHSFGGYETLVLLTRTKLFKAAQESAGPCDDISGFSFLWAGTTKQNYFMFNQPNHGALLWEKPDVYLKNSPIFNVERVSAPLLIMHNVEDRQVPFSQAIEIFSALRRLQKPVWLLKYENEGHSIESTENKLDYNVKQQQFFDHYLRGALKPEWMK</sequence>
<evidence type="ECO:0000259" key="2">
    <source>
        <dbReference type="Pfam" id="PF00326"/>
    </source>
</evidence>
<evidence type="ECO:0000313" key="4">
    <source>
        <dbReference type="Proteomes" id="UP000812961"/>
    </source>
</evidence>
<dbReference type="PANTHER" id="PTHR42776">
    <property type="entry name" value="SERINE PEPTIDASE S9 FAMILY MEMBER"/>
    <property type="match status" value="1"/>
</dbReference>
<dbReference type="EMBL" id="JAICCF010000003">
    <property type="protein sequence ID" value="MBW8685572.1"/>
    <property type="molecule type" value="Genomic_DNA"/>
</dbReference>
<feature type="domain" description="Peptidase S9 prolyl oligopeptidase catalytic" evidence="2">
    <location>
        <begin position="631"/>
        <end position="806"/>
    </location>
</feature>
<protein>
    <submittedName>
        <fullName evidence="3">Prolyl oligopeptidase family serine peptidase</fullName>
    </submittedName>
</protein>
<dbReference type="Gene3D" id="3.40.50.1820">
    <property type="entry name" value="alpha/beta hydrolase"/>
    <property type="match status" value="1"/>
</dbReference>
<dbReference type="Pfam" id="PF00326">
    <property type="entry name" value="Peptidase_S9"/>
    <property type="match status" value="1"/>
</dbReference>
<gene>
    <name evidence="3" type="ORF">K1Y79_14625</name>
</gene>
<dbReference type="InterPro" id="IPR001375">
    <property type="entry name" value="Peptidase_S9_cat"/>
</dbReference>
<organism evidence="3 4">
    <name type="scientific">Chitinophaga rhizophila</name>
    <dbReference type="NCBI Taxonomy" id="2866212"/>
    <lineage>
        <taxon>Bacteria</taxon>
        <taxon>Pseudomonadati</taxon>
        <taxon>Bacteroidota</taxon>
        <taxon>Chitinophagia</taxon>
        <taxon>Chitinophagales</taxon>
        <taxon>Chitinophagaceae</taxon>
        <taxon>Chitinophaga</taxon>
    </lineage>
</organism>